<keyword evidence="2" id="KW-1185">Reference proteome</keyword>
<protein>
    <submittedName>
        <fullName evidence="1">Uncharacterized protein</fullName>
    </submittedName>
</protein>
<evidence type="ECO:0000313" key="2">
    <source>
        <dbReference type="Proteomes" id="UP001203284"/>
    </source>
</evidence>
<name>A0ABT0D689_9HYPH</name>
<sequence>MNALIETGALPSSVRLNPVNRCPQRVVLEADLDTFMRRFVSLTGLSRETGIHFRRLAADLGRSGITPAFDPGQVKATFYERAALRGHAPAT</sequence>
<gene>
    <name evidence="1" type="ORF">MWN34_00880</name>
</gene>
<evidence type="ECO:0000313" key="1">
    <source>
        <dbReference type="EMBL" id="MCK0195460.1"/>
    </source>
</evidence>
<organism evidence="1 2">
    <name type="scientific">Ancylobacter crimeensis</name>
    <dbReference type="NCBI Taxonomy" id="2579147"/>
    <lineage>
        <taxon>Bacteria</taxon>
        <taxon>Pseudomonadati</taxon>
        <taxon>Pseudomonadota</taxon>
        <taxon>Alphaproteobacteria</taxon>
        <taxon>Hyphomicrobiales</taxon>
        <taxon>Xanthobacteraceae</taxon>
        <taxon>Ancylobacter</taxon>
    </lineage>
</organism>
<dbReference type="RefSeq" id="WP_247025743.1">
    <property type="nucleotide sequence ID" value="NZ_JALKCH010000001.1"/>
</dbReference>
<dbReference type="Proteomes" id="UP001203284">
    <property type="component" value="Unassembled WGS sequence"/>
</dbReference>
<reference evidence="1 2" key="1">
    <citation type="submission" date="2022-04" db="EMBL/GenBank/DDBJ databases">
        <authorList>
            <person name="Grouzdev D.S."/>
            <person name="Pantiukh K.S."/>
            <person name="Krutkina M.S."/>
        </authorList>
    </citation>
    <scope>NUCLEOTIDE SEQUENCE [LARGE SCALE GENOMIC DNA]</scope>
    <source>
        <strain evidence="1 2">6x-1</strain>
    </source>
</reference>
<proteinExistence type="predicted"/>
<comment type="caution">
    <text evidence="1">The sequence shown here is derived from an EMBL/GenBank/DDBJ whole genome shotgun (WGS) entry which is preliminary data.</text>
</comment>
<accession>A0ABT0D689</accession>
<dbReference type="EMBL" id="JALKCH010000001">
    <property type="protein sequence ID" value="MCK0195460.1"/>
    <property type="molecule type" value="Genomic_DNA"/>
</dbReference>